<feature type="region of interest" description="Disordered" evidence="1">
    <location>
        <begin position="81"/>
        <end position="153"/>
    </location>
</feature>
<reference evidence="2" key="1">
    <citation type="journal article" date="2023" name="Mol. Phylogenet. Evol.">
        <title>Genome-scale phylogeny and comparative genomics of the fungal order Sordariales.</title>
        <authorList>
            <person name="Hensen N."/>
            <person name="Bonometti L."/>
            <person name="Westerberg I."/>
            <person name="Brannstrom I.O."/>
            <person name="Guillou S."/>
            <person name="Cros-Aarteil S."/>
            <person name="Calhoun S."/>
            <person name="Haridas S."/>
            <person name="Kuo A."/>
            <person name="Mondo S."/>
            <person name="Pangilinan J."/>
            <person name="Riley R."/>
            <person name="LaButti K."/>
            <person name="Andreopoulos B."/>
            <person name="Lipzen A."/>
            <person name="Chen C."/>
            <person name="Yan M."/>
            <person name="Daum C."/>
            <person name="Ng V."/>
            <person name="Clum A."/>
            <person name="Steindorff A."/>
            <person name="Ohm R.A."/>
            <person name="Martin F."/>
            <person name="Silar P."/>
            <person name="Natvig D.O."/>
            <person name="Lalanne C."/>
            <person name="Gautier V."/>
            <person name="Ament-Velasquez S.L."/>
            <person name="Kruys A."/>
            <person name="Hutchinson M.I."/>
            <person name="Powell A.J."/>
            <person name="Barry K."/>
            <person name="Miller A.N."/>
            <person name="Grigoriev I.V."/>
            <person name="Debuchy R."/>
            <person name="Gladieux P."/>
            <person name="Hiltunen Thoren M."/>
            <person name="Johannesson H."/>
        </authorList>
    </citation>
    <scope>NUCLEOTIDE SEQUENCE</scope>
    <source>
        <strain evidence="2">CBS 892.96</strain>
    </source>
</reference>
<name>A0AAN6WFX2_9PEZI</name>
<evidence type="ECO:0000256" key="1">
    <source>
        <dbReference type="SAM" id="MobiDB-lite"/>
    </source>
</evidence>
<accession>A0AAN6WFX2</accession>
<comment type="caution">
    <text evidence="2">The sequence shown here is derived from an EMBL/GenBank/DDBJ whole genome shotgun (WGS) entry which is preliminary data.</text>
</comment>
<dbReference type="EMBL" id="MU866088">
    <property type="protein sequence ID" value="KAK4181324.1"/>
    <property type="molecule type" value="Genomic_DNA"/>
</dbReference>
<dbReference type="AlphaFoldDB" id="A0AAN6WFX2"/>
<evidence type="ECO:0000313" key="3">
    <source>
        <dbReference type="Proteomes" id="UP001302321"/>
    </source>
</evidence>
<organism evidence="2 3">
    <name type="scientific">Triangularia setosa</name>
    <dbReference type="NCBI Taxonomy" id="2587417"/>
    <lineage>
        <taxon>Eukaryota</taxon>
        <taxon>Fungi</taxon>
        <taxon>Dikarya</taxon>
        <taxon>Ascomycota</taxon>
        <taxon>Pezizomycotina</taxon>
        <taxon>Sordariomycetes</taxon>
        <taxon>Sordariomycetidae</taxon>
        <taxon>Sordariales</taxon>
        <taxon>Podosporaceae</taxon>
        <taxon>Triangularia</taxon>
    </lineage>
</organism>
<proteinExistence type="predicted"/>
<protein>
    <submittedName>
        <fullName evidence="2">Uncharacterized protein</fullName>
    </submittedName>
</protein>
<dbReference type="Proteomes" id="UP001302321">
    <property type="component" value="Unassembled WGS sequence"/>
</dbReference>
<keyword evidence="3" id="KW-1185">Reference proteome</keyword>
<sequence length="248" mass="28249">MWLLTCQLLVAGSLYSLNFFYLANKKVRPLRPLFRSVIMRGLDSFLPADLISPYDQRATASKRWSRCTELSLSILTSHSRQLSSPMSLHPSHHPRLANPARKNPQTGYTAPILLRGREDPTSSEEEAPQPTKKQRSEATWASEESSLPEYESTKYKGSLPDYLFIKYEDLPPKYELSLTGYDPFEPDHQNFYLVCDVQTPPERTGDFRVTEENLSEHNTLLATTDQDRFVCCSSIQSPSQETESTGHI</sequence>
<reference evidence="2" key="2">
    <citation type="submission" date="2023-05" db="EMBL/GenBank/DDBJ databases">
        <authorList>
            <consortium name="Lawrence Berkeley National Laboratory"/>
            <person name="Steindorff A."/>
            <person name="Hensen N."/>
            <person name="Bonometti L."/>
            <person name="Westerberg I."/>
            <person name="Brannstrom I.O."/>
            <person name="Guillou S."/>
            <person name="Cros-Aarteil S."/>
            <person name="Calhoun S."/>
            <person name="Haridas S."/>
            <person name="Kuo A."/>
            <person name="Mondo S."/>
            <person name="Pangilinan J."/>
            <person name="Riley R."/>
            <person name="Labutti K."/>
            <person name="Andreopoulos B."/>
            <person name="Lipzen A."/>
            <person name="Chen C."/>
            <person name="Yanf M."/>
            <person name="Daum C."/>
            <person name="Ng V."/>
            <person name="Clum A."/>
            <person name="Ohm R."/>
            <person name="Martin F."/>
            <person name="Silar P."/>
            <person name="Natvig D."/>
            <person name="Lalanne C."/>
            <person name="Gautier V."/>
            <person name="Ament-Velasquez S.L."/>
            <person name="Kruys A."/>
            <person name="Hutchinson M.I."/>
            <person name="Powell A.J."/>
            <person name="Barry K."/>
            <person name="Miller A.N."/>
            <person name="Grigoriev I.V."/>
            <person name="Debuchy R."/>
            <person name="Gladieux P."/>
            <person name="Thoren M.H."/>
            <person name="Johannesson H."/>
        </authorList>
    </citation>
    <scope>NUCLEOTIDE SEQUENCE</scope>
    <source>
        <strain evidence="2">CBS 892.96</strain>
    </source>
</reference>
<gene>
    <name evidence="2" type="ORF">QBC36DRAFT_107527</name>
</gene>
<evidence type="ECO:0000313" key="2">
    <source>
        <dbReference type="EMBL" id="KAK4181324.1"/>
    </source>
</evidence>